<accession>A0A7W5FR00</accession>
<dbReference type="EMBL" id="JACHXK010000022">
    <property type="protein sequence ID" value="MBB3113833.1"/>
    <property type="molecule type" value="Genomic_DNA"/>
</dbReference>
<evidence type="ECO:0000259" key="1">
    <source>
        <dbReference type="Pfam" id="PF05076"/>
    </source>
</evidence>
<dbReference type="Pfam" id="PF05076">
    <property type="entry name" value="SUFU"/>
    <property type="match status" value="1"/>
</dbReference>
<proteinExistence type="predicted"/>
<evidence type="ECO:0000313" key="2">
    <source>
        <dbReference type="EMBL" id="MBB3113833.1"/>
    </source>
</evidence>
<feature type="domain" description="Suppressor of fused-like" evidence="1">
    <location>
        <begin position="60"/>
        <end position="233"/>
    </location>
</feature>
<reference evidence="2 3" key="1">
    <citation type="submission" date="2020-08" db="EMBL/GenBank/DDBJ databases">
        <title>Genomic Encyclopedia of Type Strains, Phase III (KMG-III): the genomes of soil and plant-associated and newly described type strains.</title>
        <authorList>
            <person name="Whitman W."/>
        </authorList>
    </citation>
    <scope>NUCLEOTIDE SEQUENCE [LARGE SCALE GENOMIC DNA]</scope>
    <source>
        <strain evidence="2 3">CECT 5862</strain>
    </source>
</reference>
<dbReference type="AlphaFoldDB" id="A0A7W5FR00"/>
<dbReference type="RefSeq" id="WP_183603900.1">
    <property type="nucleotide sequence ID" value="NZ_JACHXK010000022.1"/>
</dbReference>
<dbReference type="Proteomes" id="UP000570361">
    <property type="component" value="Unassembled WGS sequence"/>
</dbReference>
<organism evidence="2 3">
    <name type="scientific">Paenibacillus phyllosphaerae</name>
    <dbReference type="NCBI Taxonomy" id="274593"/>
    <lineage>
        <taxon>Bacteria</taxon>
        <taxon>Bacillati</taxon>
        <taxon>Bacillota</taxon>
        <taxon>Bacilli</taxon>
        <taxon>Bacillales</taxon>
        <taxon>Paenibacillaceae</taxon>
        <taxon>Paenibacillus</taxon>
    </lineage>
</organism>
<protein>
    <recommendedName>
        <fullName evidence="1">Suppressor of fused-like domain-containing protein</fullName>
    </recommendedName>
</protein>
<gene>
    <name evidence="2" type="ORF">FHS18_005946</name>
</gene>
<name>A0A7W5FR00_9BACL</name>
<evidence type="ECO:0000313" key="3">
    <source>
        <dbReference type="Proteomes" id="UP000570361"/>
    </source>
</evidence>
<dbReference type="InterPro" id="IPR020941">
    <property type="entry name" value="SUFU-like_domain"/>
</dbReference>
<keyword evidence="3" id="KW-1185">Reference proteome</keyword>
<sequence>MSKEELSPSGAPIYRHEARDRELELATGDSAAAEAITAHIEKHIGPVRHVFSEIISDLVRVNILVVEPSAKRNYYTLVTCGMSDRPMTVPEGAEQFRFAELMLCLPPTWKLSDEAFRSEDNYWPIRAMKVLARLPHEYETWLYHAHTIPNANPPEPYAVNTKLSGMMLSLPTIADDLEAFFTLQLGEDKPVHFFTLLPLYEEEMNFKLSKGADALLEKLAQADVNELVDPRRKNVCKKKLFGLF</sequence>
<comment type="caution">
    <text evidence="2">The sequence shown here is derived from an EMBL/GenBank/DDBJ whole genome shotgun (WGS) entry which is preliminary data.</text>
</comment>